<organism evidence="2 3">
    <name type="scientific">Araneus ventricosus</name>
    <name type="common">Orbweaver spider</name>
    <name type="synonym">Epeira ventricosa</name>
    <dbReference type="NCBI Taxonomy" id="182803"/>
    <lineage>
        <taxon>Eukaryota</taxon>
        <taxon>Metazoa</taxon>
        <taxon>Ecdysozoa</taxon>
        <taxon>Arthropoda</taxon>
        <taxon>Chelicerata</taxon>
        <taxon>Arachnida</taxon>
        <taxon>Araneae</taxon>
        <taxon>Araneomorphae</taxon>
        <taxon>Entelegynae</taxon>
        <taxon>Araneoidea</taxon>
        <taxon>Araneidae</taxon>
        <taxon>Araneus</taxon>
    </lineage>
</organism>
<proteinExistence type="predicted"/>
<dbReference type="AlphaFoldDB" id="A0A4Y2J4L0"/>
<feature type="region of interest" description="Disordered" evidence="1">
    <location>
        <begin position="1"/>
        <end position="26"/>
    </location>
</feature>
<name>A0A4Y2J4L0_ARAVE</name>
<protein>
    <submittedName>
        <fullName evidence="2">Uncharacterized protein</fullName>
    </submittedName>
</protein>
<evidence type="ECO:0000256" key="1">
    <source>
        <dbReference type="SAM" id="MobiDB-lite"/>
    </source>
</evidence>
<dbReference type="EMBL" id="BGPR01003131">
    <property type="protein sequence ID" value="GBM84096.1"/>
    <property type="molecule type" value="Genomic_DNA"/>
</dbReference>
<keyword evidence="3" id="KW-1185">Reference proteome</keyword>
<gene>
    <name evidence="2" type="ORF">AVEN_40845_1</name>
</gene>
<sequence length="96" mass="10762">MAQPHTTAEERRTLTHSNPPPPHPPIYQTIRSHPFTKWWQQASNEAGLKKALKTSSPCPEGTLSEVPCFRFARCPSNQITAPWLEAAQFLCPKAPD</sequence>
<reference evidence="2 3" key="1">
    <citation type="journal article" date="2019" name="Sci. Rep.">
        <title>Orb-weaving spider Araneus ventricosus genome elucidates the spidroin gene catalogue.</title>
        <authorList>
            <person name="Kono N."/>
            <person name="Nakamura H."/>
            <person name="Ohtoshi R."/>
            <person name="Moran D.A.P."/>
            <person name="Shinohara A."/>
            <person name="Yoshida Y."/>
            <person name="Fujiwara M."/>
            <person name="Mori M."/>
            <person name="Tomita M."/>
            <person name="Arakawa K."/>
        </authorList>
    </citation>
    <scope>NUCLEOTIDE SEQUENCE [LARGE SCALE GENOMIC DNA]</scope>
</reference>
<evidence type="ECO:0000313" key="3">
    <source>
        <dbReference type="Proteomes" id="UP000499080"/>
    </source>
</evidence>
<evidence type="ECO:0000313" key="2">
    <source>
        <dbReference type="EMBL" id="GBM84096.1"/>
    </source>
</evidence>
<dbReference type="Proteomes" id="UP000499080">
    <property type="component" value="Unassembled WGS sequence"/>
</dbReference>
<accession>A0A4Y2J4L0</accession>
<comment type="caution">
    <text evidence="2">The sequence shown here is derived from an EMBL/GenBank/DDBJ whole genome shotgun (WGS) entry which is preliminary data.</text>
</comment>